<dbReference type="Proteomes" id="UP000800038">
    <property type="component" value="Unassembled WGS sequence"/>
</dbReference>
<dbReference type="OrthoDB" id="5413666at2759"/>
<dbReference type="InterPro" id="IPR027417">
    <property type="entry name" value="P-loop_NTPase"/>
</dbReference>
<evidence type="ECO:0000313" key="2">
    <source>
        <dbReference type="EMBL" id="KAF1936420.1"/>
    </source>
</evidence>
<feature type="non-terminal residue" evidence="2">
    <location>
        <position position="1"/>
    </location>
</feature>
<protein>
    <recommendedName>
        <fullName evidence="4">DEAD/DEAH box helicase domain-containing protein</fullName>
    </recommendedName>
</protein>
<evidence type="ECO:0008006" key="4">
    <source>
        <dbReference type="Google" id="ProtNLM"/>
    </source>
</evidence>
<keyword evidence="3" id="KW-1185">Reference proteome</keyword>
<keyword evidence="1" id="KW-0472">Membrane</keyword>
<feature type="transmembrane region" description="Helical" evidence="1">
    <location>
        <begin position="20"/>
        <end position="39"/>
    </location>
</feature>
<sequence>PRPQQVRALRRLIYGKRDVLLIACTGFGKSVIFHAYSILTRKITLQLVLFSKLGEEQLSNIRQFDGAKPRLIDAKTKVAEKAILKQVGDGAYTHVL</sequence>
<keyword evidence="1" id="KW-1133">Transmembrane helix</keyword>
<dbReference type="SUPFAM" id="SSF52540">
    <property type="entry name" value="P-loop containing nucleoside triphosphate hydrolases"/>
    <property type="match status" value="1"/>
</dbReference>
<proteinExistence type="predicted"/>
<accession>A0A6A5S9W9</accession>
<organism evidence="2 3">
    <name type="scientific">Clathrospora elynae</name>
    <dbReference type="NCBI Taxonomy" id="706981"/>
    <lineage>
        <taxon>Eukaryota</taxon>
        <taxon>Fungi</taxon>
        <taxon>Dikarya</taxon>
        <taxon>Ascomycota</taxon>
        <taxon>Pezizomycotina</taxon>
        <taxon>Dothideomycetes</taxon>
        <taxon>Pleosporomycetidae</taxon>
        <taxon>Pleosporales</taxon>
        <taxon>Diademaceae</taxon>
        <taxon>Clathrospora</taxon>
    </lineage>
</organism>
<dbReference type="AlphaFoldDB" id="A0A6A5S9W9"/>
<gene>
    <name evidence="2" type="ORF">EJ02DRAFT_359193</name>
</gene>
<evidence type="ECO:0000313" key="3">
    <source>
        <dbReference type="Proteomes" id="UP000800038"/>
    </source>
</evidence>
<name>A0A6A5S9W9_9PLEO</name>
<dbReference type="Gene3D" id="3.40.50.300">
    <property type="entry name" value="P-loop containing nucleotide triphosphate hydrolases"/>
    <property type="match status" value="1"/>
</dbReference>
<evidence type="ECO:0000256" key="1">
    <source>
        <dbReference type="SAM" id="Phobius"/>
    </source>
</evidence>
<reference evidence="2" key="1">
    <citation type="journal article" date="2020" name="Stud. Mycol.">
        <title>101 Dothideomycetes genomes: a test case for predicting lifestyles and emergence of pathogens.</title>
        <authorList>
            <person name="Haridas S."/>
            <person name="Albert R."/>
            <person name="Binder M."/>
            <person name="Bloem J."/>
            <person name="Labutti K."/>
            <person name="Salamov A."/>
            <person name="Andreopoulos B."/>
            <person name="Baker S."/>
            <person name="Barry K."/>
            <person name="Bills G."/>
            <person name="Bluhm B."/>
            <person name="Cannon C."/>
            <person name="Castanera R."/>
            <person name="Culley D."/>
            <person name="Daum C."/>
            <person name="Ezra D."/>
            <person name="Gonzalez J."/>
            <person name="Henrissat B."/>
            <person name="Kuo A."/>
            <person name="Liang C."/>
            <person name="Lipzen A."/>
            <person name="Lutzoni F."/>
            <person name="Magnuson J."/>
            <person name="Mondo S."/>
            <person name="Nolan M."/>
            <person name="Ohm R."/>
            <person name="Pangilinan J."/>
            <person name="Park H.-J."/>
            <person name="Ramirez L."/>
            <person name="Alfaro M."/>
            <person name="Sun H."/>
            <person name="Tritt A."/>
            <person name="Yoshinaga Y."/>
            <person name="Zwiers L.-H."/>
            <person name="Turgeon B."/>
            <person name="Goodwin S."/>
            <person name="Spatafora J."/>
            <person name="Crous P."/>
            <person name="Grigoriev I."/>
        </authorList>
    </citation>
    <scope>NUCLEOTIDE SEQUENCE</scope>
    <source>
        <strain evidence="2">CBS 161.51</strain>
    </source>
</reference>
<dbReference type="EMBL" id="ML976190">
    <property type="protein sequence ID" value="KAF1936420.1"/>
    <property type="molecule type" value="Genomic_DNA"/>
</dbReference>
<keyword evidence="1" id="KW-0812">Transmembrane</keyword>